<dbReference type="EMBL" id="AOHD02000018">
    <property type="protein sequence ID" value="EQA81680.1"/>
    <property type="molecule type" value="Genomic_DNA"/>
</dbReference>
<dbReference type="Proteomes" id="UP000015445">
    <property type="component" value="Unassembled WGS sequence"/>
</dbReference>
<sequence length="215" mass="25083">MKMKKIVLLFCSILLSCKGSIDLEKFASAWTGERKGTPALFYLNESDFSATNFRKEFFFERKHIAGKFEPVTPPEIETELQRYIEETIILNEAIAKVDLNSADAQKYLWPFIRKAVISYYLSKESGEFDVAENSNEVEVSDELIERYYAQNKQLLKEKNPAELKKKLKNAAILIKIRERLALSQEKKKIILGKMRQNNKVRIVQKEVFTKDLYEK</sequence>
<dbReference type="RefSeq" id="WP_021064417.1">
    <property type="nucleotide sequence ID" value="NZ_AOHD02000018.1"/>
</dbReference>
<reference evidence="1" key="1">
    <citation type="submission" date="2013-05" db="EMBL/GenBank/DDBJ databases">
        <authorList>
            <person name="Harkins D.M."/>
            <person name="Durkin A.S."/>
            <person name="Brinkac L.M."/>
            <person name="Haft D.H."/>
            <person name="Selengut J.D."/>
            <person name="Sanka R."/>
            <person name="DePew J."/>
            <person name="Purushe J."/>
            <person name="Galloway R.L."/>
            <person name="Vinetz J.M."/>
            <person name="Sutton G.G."/>
            <person name="Nierman W.C."/>
            <person name="Fouts D.E."/>
        </authorList>
    </citation>
    <scope>NUCLEOTIDE SEQUENCE [LARGE SCALE GENOMIC DNA]</scope>
    <source>
        <strain evidence="1">80-412</strain>
    </source>
</reference>
<comment type="caution">
    <text evidence="1">The sequence shown here is derived from an EMBL/GenBank/DDBJ whole genome shotgun (WGS) entry which is preliminary data.</text>
</comment>
<gene>
    <name evidence="1" type="ORF">LEP1GSC193_3019</name>
</gene>
<proteinExistence type="predicted"/>
<name>T0FVN6_9LEPT</name>
<evidence type="ECO:0000313" key="1">
    <source>
        <dbReference type="EMBL" id="EQA81680.1"/>
    </source>
</evidence>
<dbReference type="PROSITE" id="PS51257">
    <property type="entry name" value="PROKAR_LIPOPROTEIN"/>
    <property type="match status" value="1"/>
</dbReference>
<organism evidence="1 2">
    <name type="scientific">Leptospira alstonii serovar Pingchang str. 80-412</name>
    <dbReference type="NCBI Taxonomy" id="1218564"/>
    <lineage>
        <taxon>Bacteria</taxon>
        <taxon>Pseudomonadati</taxon>
        <taxon>Spirochaetota</taxon>
        <taxon>Spirochaetia</taxon>
        <taxon>Leptospirales</taxon>
        <taxon>Leptospiraceae</taxon>
        <taxon>Leptospira</taxon>
    </lineage>
</organism>
<protein>
    <submittedName>
        <fullName evidence="1">Lipoprotein</fullName>
    </submittedName>
</protein>
<accession>T0FVN6</accession>
<keyword evidence="1" id="KW-0449">Lipoprotein</keyword>
<evidence type="ECO:0000313" key="2">
    <source>
        <dbReference type="Proteomes" id="UP000015445"/>
    </source>
</evidence>
<dbReference type="AlphaFoldDB" id="T0FVN6"/>
<keyword evidence="2" id="KW-1185">Reference proteome</keyword>